<dbReference type="Gene3D" id="3.30.830.10">
    <property type="entry name" value="Metalloenzyme, LuxS/M16 peptidase-like"/>
    <property type="match status" value="2"/>
</dbReference>
<gene>
    <name evidence="4" type="ORF">CPAV1605_916</name>
</gene>
<dbReference type="AlphaFoldDB" id="A0A5E8CIY1"/>
<dbReference type="InterPro" id="IPR007863">
    <property type="entry name" value="Peptidase_M16_C"/>
</dbReference>
<accession>A0A5E8CIY1</accession>
<name>A0A5E8CIY1_9ZZZZ</name>
<evidence type="ECO:0000256" key="1">
    <source>
        <dbReference type="ARBA" id="ARBA00007261"/>
    </source>
</evidence>
<dbReference type="InterPro" id="IPR050361">
    <property type="entry name" value="MPP/UQCRC_Complex"/>
</dbReference>
<organism evidence="4">
    <name type="scientific">seawater metagenome</name>
    <dbReference type="NCBI Taxonomy" id="1561972"/>
    <lineage>
        <taxon>unclassified sequences</taxon>
        <taxon>metagenomes</taxon>
        <taxon>ecological metagenomes</taxon>
    </lineage>
</organism>
<feature type="domain" description="Peptidase M16 N-terminal" evidence="2">
    <location>
        <begin position="27"/>
        <end position="168"/>
    </location>
</feature>
<proteinExistence type="inferred from homology"/>
<dbReference type="PANTHER" id="PTHR11851:SF49">
    <property type="entry name" value="MITOCHONDRIAL-PROCESSING PEPTIDASE SUBUNIT ALPHA"/>
    <property type="match status" value="1"/>
</dbReference>
<dbReference type="SUPFAM" id="SSF63411">
    <property type="entry name" value="LuxS/MPP-like metallohydrolase"/>
    <property type="match status" value="2"/>
</dbReference>
<dbReference type="Pfam" id="PF00675">
    <property type="entry name" value="Peptidase_M16"/>
    <property type="match status" value="1"/>
</dbReference>
<dbReference type="Pfam" id="PF05193">
    <property type="entry name" value="Peptidase_M16_C"/>
    <property type="match status" value="1"/>
</dbReference>
<evidence type="ECO:0000259" key="2">
    <source>
        <dbReference type="Pfam" id="PF00675"/>
    </source>
</evidence>
<reference evidence="4" key="1">
    <citation type="submission" date="2019-09" db="EMBL/GenBank/DDBJ databases">
        <authorList>
            <person name="Needham M D."/>
        </authorList>
    </citation>
    <scope>NUCLEOTIDE SEQUENCE</scope>
</reference>
<dbReference type="EMBL" id="CABVLZ010000004">
    <property type="protein sequence ID" value="VVU95191.1"/>
    <property type="molecule type" value="Genomic_DNA"/>
</dbReference>
<comment type="similarity">
    <text evidence="1">Belongs to the peptidase M16 family.</text>
</comment>
<sequence length="430" mass="49622">MTKKKKNSLEIIQGNMSNGMQVMILPTPDSELVSVGMFVKAGVKYENRKNNGISHFLEHMMYQGTSRRNGVKIANDLDKVGANYNAATSYEFTFYDIIGQIKDIDLFLEIIIDIFYNSSLNNKEINREKKIVLEEMRMYKDDKRAVLEDIYHEKMYKGKSLAMPILGTETNVMNFTKKDLVDYKKKFYRNDNSVLVVIGNVKLKTISTKLDLLFNKFSKEIDEICLPNKIKSYTQERPYLSINYDNNMEQTLVKIVFRTFGRNYPYSEALQILEEILSSGSSSRLFHLLRNKLAATYFNFVENDQYEDAGSFIITLGVDPKQVTKVIKAILVEIKRLKTKKILKSELTKIENIRKTNEILRNESSVQDSLFSYGIDALFADGFNNQVTNLRPTDIVNVAKVIFSPENLSIFILGPFNQKEEVVDIMDKFR</sequence>
<feature type="domain" description="Peptidase M16 C-terminal" evidence="3">
    <location>
        <begin position="174"/>
        <end position="350"/>
    </location>
</feature>
<protein>
    <submittedName>
        <fullName evidence="4">Insulinase (Peptidase family M16)</fullName>
    </submittedName>
</protein>
<evidence type="ECO:0000313" key="4">
    <source>
        <dbReference type="EMBL" id="VVU95191.1"/>
    </source>
</evidence>
<dbReference type="GO" id="GO:0046872">
    <property type="term" value="F:metal ion binding"/>
    <property type="evidence" value="ECO:0007669"/>
    <property type="project" value="InterPro"/>
</dbReference>
<dbReference type="InterPro" id="IPR011765">
    <property type="entry name" value="Pept_M16_N"/>
</dbReference>
<dbReference type="PANTHER" id="PTHR11851">
    <property type="entry name" value="METALLOPROTEASE"/>
    <property type="match status" value="1"/>
</dbReference>
<dbReference type="InterPro" id="IPR011249">
    <property type="entry name" value="Metalloenz_LuxS/M16"/>
</dbReference>
<evidence type="ECO:0000259" key="3">
    <source>
        <dbReference type="Pfam" id="PF05193"/>
    </source>
</evidence>